<dbReference type="EMBL" id="CT868274">
    <property type="protein sequence ID" value="CAK77608.1"/>
    <property type="molecule type" value="Genomic_DNA"/>
</dbReference>
<sequence>MTDPTQKQLEYYHNNKVLIASQRKIAVPKLQSPQIGYQEPKFLSLRKAVSQQEICVYKQHAFMNPNNQNRGNYEQRITLQ</sequence>
<keyword evidence="2" id="KW-1185">Reference proteome</keyword>
<dbReference type="KEGG" id="ptm:GSPATT00013096001"/>
<evidence type="ECO:0000313" key="1">
    <source>
        <dbReference type="EMBL" id="CAK77608.1"/>
    </source>
</evidence>
<organism evidence="1 2">
    <name type="scientific">Paramecium tetraurelia</name>
    <dbReference type="NCBI Taxonomy" id="5888"/>
    <lineage>
        <taxon>Eukaryota</taxon>
        <taxon>Sar</taxon>
        <taxon>Alveolata</taxon>
        <taxon>Ciliophora</taxon>
        <taxon>Intramacronucleata</taxon>
        <taxon>Oligohymenophorea</taxon>
        <taxon>Peniculida</taxon>
        <taxon>Parameciidae</taxon>
        <taxon>Paramecium</taxon>
    </lineage>
</organism>
<dbReference type="GeneID" id="5030790"/>
<dbReference type="InParanoid" id="A0D3J1"/>
<dbReference type="Proteomes" id="UP000000600">
    <property type="component" value="Unassembled WGS sequence"/>
</dbReference>
<accession>A0D3J1</accession>
<dbReference type="AlphaFoldDB" id="A0D3J1"/>
<dbReference type="RefSeq" id="XP_001445005.1">
    <property type="nucleotide sequence ID" value="XM_001444968.1"/>
</dbReference>
<reference evidence="1 2" key="1">
    <citation type="journal article" date="2006" name="Nature">
        <title>Global trends of whole-genome duplications revealed by the ciliate Paramecium tetraurelia.</title>
        <authorList>
            <consortium name="Genoscope"/>
            <person name="Aury J.-M."/>
            <person name="Jaillon O."/>
            <person name="Duret L."/>
            <person name="Noel B."/>
            <person name="Jubin C."/>
            <person name="Porcel B.M."/>
            <person name="Segurens B."/>
            <person name="Daubin V."/>
            <person name="Anthouard V."/>
            <person name="Aiach N."/>
            <person name="Arnaiz O."/>
            <person name="Billaut A."/>
            <person name="Beisson J."/>
            <person name="Blanc I."/>
            <person name="Bouhouche K."/>
            <person name="Camara F."/>
            <person name="Duharcourt S."/>
            <person name="Guigo R."/>
            <person name="Gogendeau D."/>
            <person name="Katinka M."/>
            <person name="Keller A.-M."/>
            <person name="Kissmehl R."/>
            <person name="Klotz C."/>
            <person name="Koll F."/>
            <person name="Le Moue A."/>
            <person name="Lepere C."/>
            <person name="Malinsky S."/>
            <person name="Nowacki M."/>
            <person name="Nowak J.K."/>
            <person name="Plattner H."/>
            <person name="Poulain J."/>
            <person name="Ruiz F."/>
            <person name="Serrano V."/>
            <person name="Zagulski M."/>
            <person name="Dessen P."/>
            <person name="Betermier M."/>
            <person name="Weissenbach J."/>
            <person name="Scarpelli C."/>
            <person name="Schachter V."/>
            <person name="Sperling L."/>
            <person name="Meyer E."/>
            <person name="Cohen J."/>
            <person name="Wincker P."/>
        </authorList>
    </citation>
    <scope>NUCLEOTIDE SEQUENCE [LARGE SCALE GENOMIC DNA]</scope>
    <source>
        <strain evidence="1 2">Stock d4-2</strain>
    </source>
</reference>
<protein>
    <submittedName>
        <fullName evidence="1">Uncharacterized protein</fullName>
    </submittedName>
</protein>
<evidence type="ECO:0000313" key="2">
    <source>
        <dbReference type="Proteomes" id="UP000000600"/>
    </source>
</evidence>
<gene>
    <name evidence="1" type="ORF">GSPATT00013096001</name>
</gene>
<proteinExistence type="predicted"/>
<dbReference type="OrthoDB" id="306217at2759"/>
<dbReference type="HOGENOM" id="CLU_2594960_0_0_1"/>
<name>A0D3J1_PARTE</name>